<accession>A0A9D5Q4L4</accession>
<gene>
    <name evidence="2" type="ORF">GF339_00560</name>
</gene>
<sequence length="328" mass="37030">MSLLTELALLFRVRRQMFRNNATHLTKEKILRFVLLGGIGIVFFVLDYLFFHRIISYIAKIDVLDMVEVGTLLVARLLSMIFLMFFSMLVFSNVITSLSTLYLSSDLGLLLSSPIRFASVFTVKFVETTLNSSMILLIFGLPVFIVCGQQYQASWVYYAAIPLMLIPFIIIPATLGTILTMSLVRFFPVKRVQQVLAVFGIILAAGLVILFRFLRPEQLISDIGMNQLLRYISQNRIPSAPYLPSTWAAEVLMSLLEGQGATALLNLLWLVLAAGSIYVLALLVARAIYYAGWTETSESRTVKTMKRGILTERLLRRLPFLHPTTRSL</sequence>
<dbReference type="AlphaFoldDB" id="A0A9D5Q4L4"/>
<feature type="transmembrane region" description="Helical" evidence="1">
    <location>
        <begin position="263"/>
        <end position="285"/>
    </location>
</feature>
<feature type="transmembrane region" description="Helical" evidence="1">
    <location>
        <begin position="133"/>
        <end position="151"/>
    </location>
</feature>
<keyword evidence="1" id="KW-0812">Transmembrane</keyword>
<evidence type="ECO:0000256" key="1">
    <source>
        <dbReference type="SAM" id="Phobius"/>
    </source>
</evidence>
<organism evidence="2 3">
    <name type="scientific">candidate division KSB3 bacterium</name>
    <dbReference type="NCBI Taxonomy" id="2044937"/>
    <lineage>
        <taxon>Bacteria</taxon>
        <taxon>candidate division KSB3</taxon>
    </lineage>
</organism>
<feature type="transmembrane region" description="Helical" evidence="1">
    <location>
        <begin position="195"/>
        <end position="214"/>
    </location>
</feature>
<feature type="transmembrane region" description="Helical" evidence="1">
    <location>
        <begin position="72"/>
        <end position="95"/>
    </location>
</feature>
<feature type="non-terminal residue" evidence="2">
    <location>
        <position position="328"/>
    </location>
</feature>
<keyword evidence="1" id="KW-0472">Membrane</keyword>
<dbReference type="Proteomes" id="UP000649604">
    <property type="component" value="Unassembled WGS sequence"/>
</dbReference>
<dbReference type="EMBL" id="WJJP01000015">
    <property type="protein sequence ID" value="MBD3323041.1"/>
    <property type="molecule type" value="Genomic_DNA"/>
</dbReference>
<name>A0A9D5Q4L4_9BACT</name>
<reference evidence="2" key="1">
    <citation type="submission" date="2019-11" db="EMBL/GenBank/DDBJ databases">
        <title>Microbial mats filling the niche in hypersaline microbial mats.</title>
        <authorList>
            <person name="Wong H.L."/>
            <person name="Macleod F.I."/>
            <person name="White R.A. III"/>
            <person name="Burns B.P."/>
        </authorList>
    </citation>
    <scope>NUCLEOTIDE SEQUENCE</scope>
    <source>
        <strain evidence="2">Rbin_158</strain>
    </source>
</reference>
<feature type="transmembrane region" description="Helical" evidence="1">
    <location>
        <begin position="157"/>
        <end position="183"/>
    </location>
</feature>
<proteinExistence type="predicted"/>
<evidence type="ECO:0000313" key="2">
    <source>
        <dbReference type="EMBL" id="MBD3323041.1"/>
    </source>
</evidence>
<protein>
    <submittedName>
        <fullName evidence="2">Uncharacterized protein</fullName>
    </submittedName>
</protein>
<keyword evidence="1" id="KW-1133">Transmembrane helix</keyword>
<feature type="transmembrane region" description="Helical" evidence="1">
    <location>
        <begin position="31"/>
        <end position="51"/>
    </location>
</feature>
<dbReference type="InterPro" id="IPR031599">
    <property type="entry name" value="ABC_tran_2"/>
</dbReference>
<dbReference type="Pfam" id="PF16949">
    <property type="entry name" value="ABC_tran_2"/>
    <property type="match status" value="1"/>
</dbReference>
<comment type="caution">
    <text evidence="2">The sequence shown here is derived from an EMBL/GenBank/DDBJ whole genome shotgun (WGS) entry which is preliminary data.</text>
</comment>
<evidence type="ECO:0000313" key="3">
    <source>
        <dbReference type="Proteomes" id="UP000649604"/>
    </source>
</evidence>